<keyword evidence="1" id="KW-0175">Coiled coil</keyword>
<dbReference type="RefSeq" id="WP_204699439.1">
    <property type="nucleotide sequence ID" value="NZ_JAFBEC010000015.1"/>
</dbReference>
<feature type="coiled-coil region" evidence="1">
    <location>
        <begin position="15"/>
        <end position="62"/>
    </location>
</feature>
<keyword evidence="3" id="KW-1185">Reference proteome</keyword>
<reference evidence="2 3" key="1">
    <citation type="submission" date="2021-01" db="EMBL/GenBank/DDBJ databases">
        <title>Genomic Encyclopedia of Type Strains, Phase IV (KMG-IV): sequencing the most valuable type-strain genomes for metagenomic binning, comparative biology and taxonomic classification.</title>
        <authorList>
            <person name="Goeker M."/>
        </authorList>
    </citation>
    <scope>NUCLEOTIDE SEQUENCE [LARGE SCALE GENOMIC DNA]</scope>
    <source>
        <strain evidence="2 3">DSM 25540</strain>
    </source>
</reference>
<organism evidence="2 3">
    <name type="scientific">Geomicrobium sediminis</name>
    <dbReference type="NCBI Taxonomy" id="1347788"/>
    <lineage>
        <taxon>Bacteria</taxon>
        <taxon>Bacillati</taxon>
        <taxon>Bacillota</taxon>
        <taxon>Bacilli</taxon>
        <taxon>Bacillales</taxon>
        <taxon>Geomicrobium</taxon>
    </lineage>
</organism>
<evidence type="ECO:0000256" key="1">
    <source>
        <dbReference type="SAM" id="Coils"/>
    </source>
</evidence>
<protein>
    <submittedName>
        <fullName evidence="2">Uncharacterized protein</fullName>
    </submittedName>
</protein>
<comment type="caution">
    <text evidence="2">The sequence shown here is derived from an EMBL/GenBank/DDBJ whole genome shotgun (WGS) entry which is preliminary data.</text>
</comment>
<gene>
    <name evidence="2" type="ORF">JOD17_003742</name>
</gene>
<name>A0ABS2PH12_9BACL</name>
<proteinExistence type="predicted"/>
<sequence length="70" mass="8462">MIGLLITDIEEMELRDLLKEELHRVRKKEEQAKAEGGIGKSIEEKRRIIEELYQRMATKEEIRRYKSKKF</sequence>
<accession>A0ABS2PH12</accession>
<evidence type="ECO:0000313" key="3">
    <source>
        <dbReference type="Proteomes" id="UP000741863"/>
    </source>
</evidence>
<dbReference type="EMBL" id="JAFBEC010000015">
    <property type="protein sequence ID" value="MBM7634619.1"/>
    <property type="molecule type" value="Genomic_DNA"/>
</dbReference>
<dbReference type="Proteomes" id="UP000741863">
    <property type="component" value="Unassembled WGS sequence"/>
</dbReference>
<evidence type="ECO:0000313" key="2">
    <source>
        <dbReference type="EMBL" id="MBM7634619.1"/>
    </source>
</evidence>